<reference evidence="3" key="1">
    <citation type="journal article" date="2011" name="Nature">
        <title>Genome sequence and analysis of the tuber crop potato.</title>
        <authorList>
            <consortium name="The Potato Genome Sequencing Consortium"/>
        </authorList>
    </citation>
    <scope>NUCLEOTIDE SEQUENCE [LARGE SCALE GENOMIC DNA]</scope>
    <source>
        <strain evidence="3">cv. DM1-3 516 R44</strain>
    </source>
</reference>
<keyword evidence="3" id="KW-1185">Reference proteome</keyword>
<evidence type="ECO:0000256" key="1">
    <source>
        <dbReference type="SAM" id="MobiDB-lite"/>
    </source>
</evidence>
<dbReference type="PaxDb" id="4113-PGSC0003DMT400086861"/>
<dbReference type="HOGENOM" id="CLU_1274198_0_0_1"/>
<feature type="compositionally biased region" description="Low complexity" evidence="1">
    <location>
        <begin position="43"/>
        <end position="52"/>
    </location>
</feature>
<dbReference type="InParanoid" id="M1DCN0"/>
<sequence>MDITKGKQVVTSDTQFDRRSAPPPPLKRHGGVTINESSEAPRQQPTTPPSSTCGTMKAKEQVKDITRYACTHSQQNGMIGQSAKEMKDGVSSLIQIVTSHSLCRRARVPLVEKTNVELTPTSSTDIWRIEAERRRVALVDISLVDDVEILKTNTTPPTQAGEPSAQSAVVRASRLEHVVTGMIERANASGLPQIWDELRDHLELIITYGFSLDAFTV</sequence>
<evidence type="ECO:0000313" key="2">
    <source>
        <dbReference type="EnsemblPlants" id="PGSC0003DMT400086861"/>
    </source>
</evidence>
<dbReference type="EnsemblPlants" id="PGSC0003DMT400086861">
    <property type="protein sequence ID" value="PGSC0003DMT400086861"/>
    <property type="gene ID" value="PGSC0003DMG400036432"/>
</dbReference>
<dbReference type="Gramene" id="PGSC0003DMT400086861">
    <property type="protein sequence ID" value="PGSC0003DMT400086861"/>
    <property type="gene ID" value="PGSC0003DMG400036432"/>
</dbReference>
<accession>M1DCN0</accession>
<proteinExistence type="predicted"/>
<evidence type="ECO:0000313" key="3">
    <source>
        <dbReference type="Proteomes" id="UP000011115"/>
    </source>
</evidence>
<reference evidence="2" key="2">
    <citation type="submission" date="2015-06" db="UniProtKB">
        <authorList>
            <consortium name="EnsemblPlants"/>
        </authorList>
    </citation>
    <scope>IDENTIFICATION</scope>
    <source>
        <strain evidence="2">DM1-3 516 R44</strain>
    </source>
</reference>
<feature type="region of interest" description="Disordered" evidence="1">
    <location>
        <begin position="1"/>
        <end position="57"/>
    </location>
</feature>
<dbReference type="AlphaFoldDB" id="M1DCN0"/>
<organism evidence="2 3">
    <name type="scientific">Solanum tuberosum</name>
    <name type="common">Potato</name>
    <dbReference type="NCBI Taxonomy" id="4113"/>
    <lineage>
        <taxon>Eukaryota</taxon>
        <taxon>Viridiplantae</taxon>
        <taxon>Streptophyta</taxon>
        <taxon>Embryophyta</taxon>
        <taxon>Tracheophyta</taxon>
        <taxon>Spermatophyta</taxon>
        <taxon>Magnoliopsida</taxon>
        <taxon>eudicotyledons</taxon>
        <taxon>Gunneridae</taxon>
        <taxon>Pentapetalae</taxon>
        <taxon>asterids</taxon>
        <taxon>lamiids</taxon>
        <taxon>Solanales</taxon>
        <taxon>Solanaceae</taxon>
        <taxon>Solanoideae</taxon>
        <taxon>Solaneae</taxon>
        <taxon>Solanum</taxon>
    </lineage>
</organism>
<protein>
    <recommendedName>
        <fullName evidence="4">Integrase core domain containing protein</fullName>
    </recommendedName>
</protein>
<name>M1DCN0_SOLTU</name>
<evidence type="ECO:0008006" key="4">
    <source>
        <dbReference type="Google" id="ProtNLM"/>
    </source>
</evidence>
<dbReference type="Proteomes" id="UP000011115">
    <property type="component" value="Unassembled WGS sequence"/>
</dbReference>